<comment type="caution">
    <text evidence="10">Lacks conserved residue(s) required for the propagation of feature annotation.</text>
</comment>
<keyword evidence="5" id="KW-0436">Ligase</keyword>
<keyword evidence="6 10" id="KW-0147">Chitin-binding</keyword>
<comment type="similarity">
    <text evidence="3">Belongs to the ubiquitin-activating E1 family.</text>
</comment>
<dbReference type="EC" id="6.2.1.45" evidence="4"/>
<dbReference type="InterPro" id="IPR035985">
    <property type="entry name" value="Ubiquitin-activating_enz"/>
</dbReference>
<dbReference type="OrthoDB" id="10252231at2759"/>
<dbReference type="SUPFAM" id="SSF57016">
    <property type="entry name" value="Plant lectins/antimicrobial peptides"/>
    <property type="match status" value="1"/>
</dbReference>
<evidence type="ECO:0000256" key="2">
    <source>
        <dbReference type="ARBA" id="ARBA00004906"/>
    </source>
</evidence>
<feature type="chain" id="PRO_5032652736" description="E1 ubiquitin-activating enzyme" evidence="11">
    <location>
        <begin position="17"/>
        <end position="1213"/>
    </location>
</feature>
<dbReference type="FunFam" id="3.10.290.60:FF:000001">
    <property type="entry name" value="Ubiquitin-activating enzyme E1 2"/>
    <property type="match status" value="1"/>
</dbReference>
<evidence type="ECO:0000313" key="14">
    <source>
        <dbReference type="Proteomes" id="UP000663852"/>
    </source>
</evidence>
<dbReference type="GO" id="GO:0005634">
    <property type="term" value="C:nucleus"/>
    <property type="evidence" value="ECO:0007669"/>
    <property type="project" value="TreeGrafter"/>
</dbReference>
<dbReference type="GO" id="GO:0004839">
    <property type="term" value="F:ubiquitin activating enzyme activity"/>
    <property type="evidence" value="ECO:0007669"/>
    <property type="project" value="UniProtKB-EC"/>
</dbReference>
<evidence type="ECO:0000256" key="3">
    <source>
        <dbReference type="ARBA" id="ARBA00005673"/>
    </source>
</evidence>
<dbReference type="GO" id="GO:0008061">
    <property type="term" value="F:chitin binding"/>
    <property type="evidence" value="ECO:0007669"/>
    <property type="project" value="UniProtKB-UniRule"/>
</dbReference>
<dbReference type="Gene3D" id="3.30.60.10">
    <property type="entry name" value="Endochitinase-like"/>
    <property type="match status" value="1"/>
</dbReference>
<evidence type="ECO:0000256" key="5">
    <source>
        <dbReference type="ARBA" id="ARBA00022598"/>
    </source>
</evidence>
<evidence type="ECO:0000256" key="7">
    <source>
        <dbReference type="ARBA" id="ARBA00022741"/>
    </source>
</evidence>
<dbReference type="PROSITE" id="PS50941">
    <property type="entry name" value="CHIT_BIND_I_2"/>
    <property type="match status" value="1"/>
</dbReference>
<dbReference type="InterPro" id="IPR000011">
    <property type="entry name" value="UBQ/SUMO-activ_enz_E1-like"/>
</dbReference>
<evidence type="ECO:0000256" key="1">
    <source>
        <dbReference type="ARBA" id="ARBA00000488"/>
    </source>
</evidence>
<feature type="signal peptide" evidence="11">
    <location>
        <begin position="1"/>
        <end position="16"/>
    </location>
</feature>
<dbReference type="FunFam" id="3.50.50.80:FF:000002">
    <property type="entry name" value="SUMO-activating enzyme subunit 2"/>
    <property type="match status" value="1"/>
</dbReference>
<dbReference type="Gene3D" id="2.40.30.180">
    <property type="entry name" value="Ubiquitin-activating enzyme E1, FCCH domain"/>
    <property type="match status" value="1"/>
</dbReference>
<dbReference type="Pfam" id="PF00899">
    <property type="entry name" value="ThiF"/>
    <property type="match status" value="2"/>
</dbReference>
<dbReference type="InterPro" id="IPR038252">
    <property type="entry name" value="UBA_E1_C_sf"/>
</dbReference>
<dbReference type="InterPro" id="IPR000594">
    <property type="entry name" value="ThiF_NAD_FAD-bd"/>
</dbReference>
<dbReference type="GO" id="GO:0005737">
    <property type="term" value="C:cytoplasm"/>
    <property type="evidence" value="ECO:0007669"/>
    <property type="project" value="TreeGrafter"/>
</dbReference>
<dbReference type="InterPro" id="IPR036908">
    <property type="entry name" value="RlpA-like_sf"/>
</dbReference>
<dbReference type="InterPro" id="IPR036861">
    <property type="entry name" value="Endochitinase-like_sf"/>
</dbReference>
<dbReference type="FunFam" id="1.10.10.2660:FF:000001">
    <property type="entry name" value="Ubiquitin-activating enzyme E1 1"/>
    <property type="match status" value="1"/>
</dbReference>
<dbReference type="InterPro" id="IPR001002">
    <property type="entry name" value="Chitin-bd_1"/>
</dbReference>
<name>A0A813UAP6_ADIRI</name>
<dbReference type="Proteomes" id="UP000663852">
    <property type="component" value="Unassembled WGS sequence"/>
</dbReference>
<dbReference type="SUPFAM" id="SSF69572">
    <property type="entry name" value="Activating enzymes of the ubiquitin-like proteins"/>
    <property type="match status" value="2"/>
</dbReference>
<dbReference type="SMART" id="SM00985">
    <property type="entry name" value="UBA_e1_C"/>
    <property type="match status" value="1"/>
</dbReference>
<dbReference type="Gene3D" id="2.40.40.10">
    <property type="entry name" value="RlpA-like domain"/>
    <property type="match status" value="1"/>
</dbReference>
<dbReference type="SMART" id="SM00270">
    <property type="entry name" value="ChtBD1"/>
    <property type="match status" value="1"/>
</dbReference>
<accession>A0A813UAP6</accession>
<dbReference type="CDD" id="cd01490">
    <property type="entry name" value="Ube1_repeat2"/>
    <property type="match status" value="1"/>
</dbReference>
<gene>
    <name evidence="13" type="ORF">EDS130_LOCUS5811</name>
</gene>
<dbReference type="CDD" id="cd22191">
    <property type="entry name" value="DPBB_RlpA_EXP_N-like"/>
    <property type="match status" value="1"/>
</dbReference>
<dbReference type="GO" id="GO:0005524">
    <property type="term" value="F:ATP binding"/>
    <property type="evidence" value="ECO:0007669"/>
    <property type="project" value="UniProtKB-KW"/>
</dbReference>
<dbReference type="UniPathway" id="UPA00143"/>
<keyword evidence="8" id="KW-0833">Ubl conjugation pathway</keyword>
<protein>
    <recommendedName>
        <fullName evidence="4">E1 ubiquitin-activating enzyme</fullName>
        <ecNumber evidence="4">6.2.1.45</ecNumber>
    </recommendedName>
</protein>
<evidence type="ECO:0000256" key="10">
    <source>
        <dbReference type="PROSITE-ProRule" id="PRU00261"/>
    </source>
</evidence>
<dbReference type="EMBL" id="CAJNOJ010000016">
    <property type="protein sequence ID" value="CAF0820131.1"/>
    <property type="molecule type" value="Genomic_DNA"/>
</dbReference>
<sequence>MLLSLLIVRLLTSVKADEIKIEHRAGCPDSSMCMSQCGYCGTGDAFCGVGCQSGPCHGGSGSGGGDSNTYHVEGTYLDVIHSSLRTLSSTVLIIYTVARGYTACGTLRSRFDMAAALNIPQFDPHTPNGNPNKNSLCDRRMRVQGSSGSVDVVIVDQRPVCKTCINTLYFVLYKYCIEYTMSPTLQQQMSVETPEIDESLFSRQLYVLGKEAMHQLARAHVLISGMTGLGVEIAKNIVLGGVKSVIVHDCGKVDYSDLSSQYYFNEDNIGQNRAEIALEKLSELNSYVTVTCSMETIDGAFLAKNKINVLVLTNASLDDQIKVGDYCHQAGIKFIIANTNGLFGQIFCDFGEKFQVLDTNGENPTTHVVTHITHDEYGVVFLGTDARHGFEEGTYVTFQGVKGMSEINNKEFKITVPSPYTFGIGDTRQFGNYEGGGTVTEVKKPEIIKFKSFSQSLSEPEMLISDFAKMSMPSNLHLAYQALSLFQQRQGAAPRPWDEADANKFLEIVEELNTKDREKPFTDELNKHWIKLFSKICTGDVCPMQAVIGGISAQEAMKAVTGKFMPIRQFFYFDAIECLPEKLHQGCDDDYKPSLPTNKSRYYSQEIVFGEDFQQKICQSKYFVVGSGAIGCEMLKNFVMMGIGCSKEGAIYVTDMDSIEKSNLNRQFLFRPWNIGQMKSKVAAEAVKQMNPSVNITAFVEGVLAETEHIYDDDFFEGLTGVVNALDNVKAREYIDQRCVFYKKPLIDSGTLGTKASVQVVVPDLTESYSSTRDPPDASIPMCLLHNFPNLIEHTIQWARDNFAGLFTNPAQQTEEFLKNPKEFAERTAKSLSDYDRNEIIQNVKLTLGPERPQNFKDCIKWSRNLFQEQFHNTIAQLLHNFPHDQITAKGERFWSGNKRCPHVLEFDVNNPTHLDFIVAASNLLAHIHHIPQTRDRDLIAREVAQVQVAKFQPKAGVTIHDDDEQMAADMERQRRRNSITNTADPADILKRLPDFDSVRNIQVQAHEFEKDDDSNFHIDYITATANLRAENYEIQPADRSKIKRIAGNIIPAIATTTAMVTGLVCLEVYKFLQNHQKIEVYKNAFVNLALPFWSFTEPAPPQQKKYLDTPFTLWDRFEVQGDITLEQFLEHIKTTYNLTPTMLSSGLCLLYNTYMMRQPGKAGDLKRKISEIYETLTKRKIPPHVRSLVLDISCDDSDGNDIDVPYVKYKLQ</sequence>
<evidence type="ECO:0000256" key="9">
    <source>
        <dbReference type="ARBA" id="ARBA00022840"/>
    </source>
</evidence>
<evidence type="ECO:0000256" key="8">
    <source>
        <dbReference type="ARBA" id="ARBA00022786"/>
    </source>
</evidence>
<comment type="caution">
    <text evidence="13">The sequence shown here is derived from an EMBL/GenBank/DDBJ whole genome shotgun (WGS) entry which is preliminary data.</text>
</comment>
<evidence type="ECO:0000256" key="6">
    <source>
        <dbReference type="ARBA" id="ARBA00022669"/>
    </source>
</evidence>
<comment type="pathway">
    <text evidence="2">Protein modification; protein ubiquitination.</text>
</comment>
<feature type="domain" description="Chitin-binding type-1" evidence="12">
    <location>
        <begin position="22"/>
        <end position="58"/>
    </location>
</feature>
<dbReference type="InterPro" id="IPR018965">
    <property type="entry name" value="Ub-activating_enz_E1_C"/>
</dbReference>
<keyword evidence="7" id="KW-0547">Nucleotide-binding</keyword>
<dbReference type="InterPro" id="IPR018075">
    <property type="entry name" value="UBQ-activ_enz_E1"/>
</dbReference>
<evidence type="ECO:0000313" key="13">
    <source>
        <dbReference type="EMBL" id="CAF0820131.1"/>
    </source>
</evidence>
<keyword evidence="9" id="KW-0067">ATP-binding</keyword>
<dbReference type="GO" id="GO:0006974">
    <property type="term" value="P:DNA damage response"/>
    <property type="evidence" value="ECO:0007669"/>
    <property type="project" value="TreeGrafter"/>
</dbReference>
<keyword evidence="11" id="KW-0732">Signal</keyword>
<dbReference type="InterPro" id="IPR042449">
    <property type="entry name" value="Ub-E1_IAD_1"/>
</dbReference>
<organism evidence="13 14">
    <name type="scientific">Adineta ricciae</name>
    <name type="common">Rotifer</name>
    <dbReference type="NCBI Taxonomy" id="249248"/>
    <lineage>
        <taxon>Eukaryota</taxon>
        <taxon>Metazoa</taxon>
        <taxon>Spiralia</taxon>
        <taxon>Gnathifera</taxon>
        <taxon>Rotifera</taxon>
        <taxon>Eurotatoria</taxon>
        <taxon>Bdelloidea</taxon>
        <taxon>Adinetida</taxon>
        <taxon>Adinetidae</taxon>
        <taxon>Adineta</taxon>
    </lineage>
</organism>
<dbReference type="CDD" id="cd00035">
    <property type="entry name" value="ChtBD1"/>
    <property type="match status" value="1"/>
</dbReference>
<dbReference type="InterPro" id="IPR042302">
    <property type="entry name" value="E1_FCCH_sf"/>
</dbReference>
<comment type="catalytic activity">
    <reaction evidence="1">
        <text>ATP + ubiquitin + [E1 ubiquitin-activating enzyme]-L-cysteine = AMP + diphosphate + S-ubiquitinyl-[E1 ubiquitin-activating enzyme]-L-cysteine.</text>
        <dbReference type="EC" id="6.2.1.45"/>
    </reaction>
</comment>
<dbReference type="PRINTS" id="PR01849">
    <property type="entry name" value="UBIQUITINACT"/>
</dbReference>
<dbReference type="AlphaFoldDB" id="A0A813UAP6"/>
<dbReference type="Gene3D" id="1.10.10.2660">
    <property type="entry name" value="Ubiquitin-activating enzyme E1, SCCH domain"/>
    <property type="match status" value="1"/>
</dbReference>
<dbReference type="Gene3D" id="3.10.290.60">
    <property type="entry name" value="Ubiquitin-activating enzyme E1, UFD domain"/>
    <property type="match status" value="1"/>
</dbReference>
<evidence type="ECO:0000256" key="4">
    <source>
        <dbReference type="ARBA" id="ARBA00012990"/>
    </source>
</evidence>
<dbReference type="Gene3D" id="3.50.50.80">
    <property type="entry name" value="Ubiquitin-activating enzyme E1, inactive adenylation domain, subdomain 1"/>
    <property type="match status" value="1"/>
</dbReference>
<dbReference type="Pfam" id="PF09358">
    <property type="entry name" value="E1_UFD"/>
    <property type="match status" value="1"/>
</dbReference>
<dbReference type="PANTHER" id="PTHR10953">
    <property type="entry name" value="UBIQUITIN-ACTIVATING ENZYME E1"/>
    <property type="match status" value="1"/>
</dbReference>
<dbReference type="Gene3D" id="3.40.50.12550">
    <property type="entry name" value="Ubiquitin-activating enzyme E1, inactive adenylation domain, subdomain 2"/>
    <property type="match status" value="1"/>
</dbReference>
<reference evidence="13" key="1">
    <citation type="submission" date="2021-02" db="EMBL/GenBank/DDBJ databases">
        <authorList>
            <person name="Nowell W R."/>
        </authorList>
    </citation>
    <scope>NUCLEOTIDE SEQUENCE</scope>
</reference>
<feature type="disulfide bond" evidence="10">
    <location>
        <begin position="33"/>
        <end position="47"/>
    </location>
</feature>
<dbReference type="InterPro" id="IPR019572">
    <property type="entry name" value="UBA_E1_SCCH"/>
</dbReference>
<dbReference type="InterPro" id="IPR042063">
    <property type="entry name" value="Ubi_acti_E1_SCCH"/>
</dbReference>
<dbReference type="InterPro" id="IPR045886">
    <property type="entry name" value="ThiF/MoeB/HesA"/>
</dbReference>
<dbReference type="FunFam" id="2.40.30.180:FF:000002">
    <property type="entry name" value="Ubiquitin-activating enzyme E1 2"/>
    <property type="match status" value="1"/>
</dbReference>
<dbReference type="FunFam" id="3.40.50.720:FF:000015">
    <property type="entry name" value="Ubiquitin-activating enzyme E1 1"/>
    <property type="match status" value="1"/>
</dbReference>
<evidence type="ECO:0000256" key="11">
    <source>
        <dbReference type="SAM" id="SignalP"/>
    </source>
</evidence>
<dbReference type="Pfam" id="PF10585">
    <property type="entry name" value="UBA_E1_SCCH"/>
    <property type="match status" value="1"/>
</dbReference>
<dbReference type="NCBIfam" id="TIGR01408">
    <property type="entry name" value="Ube1"/>
    <property type="match status" value="1"/>
</dbReference>
<proteinExistence type="inferred from homology"/>
<keyword evidence="10" id="KW-1015">Disulfide bond</keyword>
<dbReference type="Gene3D" id="3.40.50.720">
    <property type="entry name" value="NAD(P)-binding Rossmann-like Domain"/>
    <property type="match status" value="1"/>
</dbReference>
<dbReference type="PANTHER" id="PTHR10953:SF4">
    <property type="entry name" value="UBIQUITIN-ACTIVATING ENZYME E1 C-TERMINAL DOMAIN-CONTAINING PROTEIN"/>
    <property type="match status" value="1"/>
</dbReference>
<dbReference type="FunFam" id="3.50.50.80:FF:000001">
    <property type="entry name" value="ubiquitin-like modifier-activating enzyme 1"/>
    <property type="match status" value="1"/>
</dbReference>
<evidence type="ECO:0000259" key="12">
    <source>
        <dbReference type="PROSITE" id="PS50941"/>
    </source>
</evidence>
<dbReference type="GO" id="GO:0006511">
    <property type="term" value="P:ubiquitin-dependent protein catabolic process"/>
    <property type="evidence" value="ECO:0007669"/>
    <property type="project" value="TreeGrafter"/>
</dbReference>